<evidence type="ECO:0000256" key="1">
    <source>
        <dbReference type="ARBA" id="ARBA00004120"/>
    </source>
</evidence>
<evidence type="ECO:0000256" key="6">
    <source>
        <dbReference type="ARBA" id="ARBA00038411"/>
    </source>
</evidence>
<comment type="subcellular location">
    <subcellularLocation>
        <location evidence="1">Cytoplasm</location>
        <location evidence="1">Cytoskeleton</location>
        <location evidence="1">Cilium basal body</location>
    </subcellularLocation>
</comment>
<dbReference type="PANTHER" id="PTHR12968">
    <property type="entry name" value="B9 DOMAIN-CONTAINING"/>
    <property type="match status" value="1"/>
</dbReference>
<dbReference type="PANTHER" id="PTHR12968:SF1">
    <property type="entry name" value="B9 DOMAIN-CONTAINING PROTEIN 1"/>
    <property type="match status" value="1"/>
</dbReference>
<comment type="similarity">
    <text evidence="6">Belongs to the B9D family.</text>
</comment>
<organism evidence="8 9">
    <name type="scientific">Neodiprion lecontei</name>
    <name type="common">Redheaded pine sawfly</name>
    <dbReference type="NCBI Taxonomy" id="441921"/>
    <lineage>
        <taxon>Eukaryota</taxon>
        <taxon>Metazoa</taxon>
        <taxon>Ecdysozoa</taxon>
        <taxon>Arthropoda</taxon>
        <taxon>Hexapoda</taxon>
        <taxon>Insecta</taxon>
        <taxon>Pterygota</taxon>
        <taxon>Neoptera</taxon>
        <taxon>Endopterygota</taxon>
        <taxon>Hymenoptera</taxon>
        <taxon>Tenthredinoidea</taxon>
        <taxon>Diprionidae</taxon>
        <taxon>Diprioninae</taxon>
        <taxon>Neodiprion</taxon>
    </lineage>
</organism>
<dbReference type="RefSeq" id="XP_046588241.1">
    <property type="nucleotide sequence ID" value="XM_046732285.1"/>
</dbReference>
<dbReference type="Proteomes" id="UP000829291">
    <property type="component" value="Chromosome 2"/>
</dbReference>
<protein>
    <recommendedName>
        <fullName evidence="7">B9 domain-containing protein 1</fullName>
    </recommendedName>
</protein>
<evidence type="ECO:0000256" key="2">
    <source>
        <dbReference type="ARBA" id="ARBA00022490"/>
    </source>
</evidence>
<dbReference type="GeneID" id="107225389"/>
<proteinExistence type="inferred from homology"/>
<evidence type="ECO:0000256" key="4">
    <source>
        <dbReference type="ARBA" id="ARBA00023212"/>
    </source>
</evidence>
<keyword evidence="8" id="KW-1185">Reference proteome</keyword>
<evidence type="ECO:0000313" key="9">
    <source>
        <dbReference type="RefSeq" id="XP_046588241.1"/>
    </source>
</evidence>
<name>A0ABM3FJS4_NEOLC</name>
<evidence type="ECO:0000256" key="3">
    <source>
        <dbReference type="ARBA" id="ARBA00022794"/>
    </source>
</evidence>
<dbReference type="PROSITE" id="PS51381">
    <property type="entry name" value="C2_B9"/>
    <property type="match status" value="1"/>
</dbReference>
<reference evidence="9" key="1">
    <citation type="submission" date="2025-08" db="UniProtKB">
        <authorList>
            <consortium name="RefSeq"/>
        </authorList>
    </citation>
    <scope>IDENTIFICATION</scope>
    <source>
        <tissue evidence="9">Thorax and Abdomen</tissue>
    </source>
</reference>
<dbReference type="InterPro" id="IPR010796">
    <property type="entry name" value="C2_B9-type_dom"/>
</dbReference>
<keyword evidence="4" id="KW-0206">Cytoskeleton</keyword>
<keyword evidence="5" id="KW-0966">Cell projection</keyword>
<keyword evidence="2" id="KW-0963">Cytoplasm</keyword>
<keyword evidence="3" id="KW-0970">Cilium biogenesis/degradation</keyword>
<evidence type="ECO:0000313" key="8">
    <source>
        <dbReference type="Proteomes" id="UP000829291"/>
    </source>
</evidence>
<dbReference type="Pfam" id="PF07162">
    <property type="entry name" value="B9-C2"/>
    <property type="match status" value="1"/>
</dbReference>
<evidence type="ECO:0000256" key="5">
    <source>
        <dbReference type="ARBA" id="ARBA00023273"/>
    </source>
</evidence>
<evidence type="ECO:0000256" key="7">
    <source>
        <dbReference type="ARBA" id="ARBA00039274"/>
    </source>
</evidence>
<accession>A0ABM3FJS4</accession>
<sequence>MSVEGEFFLSVTGSIEYANFYDIDNVYCKYGYHFGPDWSIVRGIEEGLTQMSKKSTDARQVAVWNFPLDIAFKSINPQGWPQLILSVYGLDCFGHDVVRGYGVCHLPLATGTHTKKVAVYVPQSSSILQQFIAWFSGRRPELIDPTILATGGGRERILFFQ</sequence>
<gene>
    <name evidence="9" type="primary">LOC107225389</name>
</gene>